<dbReference type="EMBL" id="BAABFT010000010">
    <property type="protein sequence ID" value="GAA4330856.1"/>
    <property type="molecule type" value="Genomic_DNA"/>
</dbReference>
<feature type="domain" description="Gliding motility protein SprA N-terminal" evidence="2">
    <location>
        <begin position="1053"/>
        <end position="1580"/>
    </location>
</feature>
<reference evidence="4" key="1">
    <citation type="journal article" date="2019" name="Int. J. Syst. Evol. Microbiol.">
        <title>The Global Catalogue of Microorganisms (GCM) 10K type strain sequencing project: providing services to taxonomists for standard genome sequencing and annotation.</title>
        <authorList>
            <consortium name="The Broad Institute Genomics Platform"/>
            <consortium name="The Broad Institute Genome Sequencing Center for Infectious Disease"/>
            <person name="Wu L."/>
            <person name="Ma J."/>
        </authorList>
    </citation>
    <scope>NUCLEOTIDE SEQUENCE [LARGE SCALE GENOMIC DNA]</scope>
    <source>
        <strain evidence="4">JCM 17705</strain>
    </source>
</reference>
<dbReference type="NCBIfam" id="TIGR04189">
    <property type="entry name" value="surface_SprA"/>
    <property type="match status" value="1"/>
</dbReference>
<proteinExistence type="predicted"/>
<feature type="region of interest" description="Disordered" evidence="1">
    <location>
        <begin position="1"/>
        <end position="20"/>
    </location>
</feature>
<organism evidence="3 4">
    <name type="scientific">Mucilaginibacter gynuensis</name>
    <dbReference type="NCBI Taxonomy" id="1302236"/>
    <lineage>
        <taxon>Bacteria</taxon>
        <taxon>Pseudomonadati</taxon>
        <taxon>Bacteroidota</taxon>
        <taxon>Sphingobacteriia</taxon>
        <taxon>Sphingobacteriales</taxon>
        <taxon>Sphingobacteriaceae</taxon>
        <taxon>Mucilaginibacter</taxon>
    </lineage>
</organism>
<evidence type="ECO:0000259" key="2">
    <source>
        <dbReference type="Pfam" id="PF14349"/>
    </source>
</evidence>
<accession>A0ABP8GW88</accession>
<dbReference type="InterPro" id="IPR026377">
    <property type="entry name" value="Cell_surface_SprA"/>
</dbReference>
<feature type="compositionally biased region" description="Polar residues" evidence="1">
    <location>
        <begin position="1102"/>
        <end position="1126"/>
    </location>
</feature>
<feature type="region of interest" description="Disordered" evidence="1">
    <location>
        <begin position="1101"/>
        <end position="1137"/>
    </location>
</feature>
<protein>
    <submittedName>
        <fullName evidence="3">Cell surface protein SprA</fullName>
    </submittedName>
</protein>
<gene>
    <name evidence="3" type="primary">sprA</name>
    <name evidence="3" type="ORF">GCM10023149_36330</name>
</gene>
<dbReference type="Pfam" id="PF14349">
    <property type="entry name" value="SprA_N"/>
    <property type="match status" value="2"/>
</dbReference>
<dbReference type="InterPro" id="IPR025684">
    <property type="entry name" value="SprA_N_dom"/>
</dbReference>
<evidence type="ECO:0000313" key="4">
    <source>
        <dbReference type="Proteomes" id="UP001500582"/>
    </source>
</evidence>
<sequence length="2330" mass="263170">MTFAQQAGGANQPVDSGKVKIPFTLPKSNPMRAREGFFLPDPPNLERTLEYDQKNNQYMLVERVGNLQVRPAQYLTFAEYLRLSQRAAQRENFKKAADSYAYDSQQEGFIPRLKVRSRTFEKIFGSGDISIKPQGSAEMIFAGQVNKNQNPLFNARQRSQFNFNFDQRIQLNVTGNIGDRIKIATNYNTDAQFQFDNQLKLDYTGKEDDIIQKIEAGTVSLPLNTSLITGSQALFGVKTKLRFGKLDVTSVFSQQRSQSKTITITNGSQQGEFRVTPADYEANKHYFLAQYFRDNYNKALSRIPLISSNINITRIEVWTTNRTNTTTDSRDIMAFLDLGENKPYNTTLLQRGTSGLPAGFQGPGFPQQSNSLLSLLSANARLTNSNEIPNLFRGTGNTDNYAKLTYARKLTDREFTLHSQLGYISLNYPLNNDEVLAVAFQYTYNGQTFQVGEFSSDVSVDANTPKMLYVKLLKNELLKPSLPSWDLMMKNIYSLGAFQISPTDFRMRIARLDDKSGIEKPVMDEGQNLKDKLWLRITGLDNLNQQNDNQPDGYFDFLEGVTIDSQQGRIMFPVVEPFGSDLAKQFLPSEADIAKRYVYQPLYDSTKTIAQQFFPQLNRYVIKGTYTSQGGSEFLLNAVNIPQGSVVVTAGTLKLTEGNDYTVDYSAGRIRIINQALLSSGQPINIKLENNELFGVQQKTLFGTRLDYLASPKLALGATMMHLTEQPISQNEAVGDESISNTIWGFDGTYSSTSRLLTRMVDKIPLINTKEESTVNFTGEFAQLLPGTPGVLTYAGSKNGTSYLDDFENSKSVIDVKSYINWQISGTPQLFPESQDFDMLSYGFNRARLAFYNIDPIFYNSSGTFNLSRAELSNHYVRQVLETEVFPYKQSITGQPLFLPTLNLAFYPNVRGQYNYTTTGINNDGTLQNPRSRWGGIFRKLETNDFESLNVGYIEFWVLDPFIYKPNSAGGDLYFNLGSISEDILKDGRKSLENGLPADGDISKTDETSWGRVPKLQPVINAFDNDPNARKLQDIGLDGLNDDAERNKFSTVVQQVTGQLAPAAATTFSADPSSDNFQYYQGNDLDQRRAGIQERYMKFNGTEGNSKTTEQAQADLGVTTSASTSLPDGEDINRDNNMSQTDEYFQYRVSIRPQDMLVGQNFITDKVTSQVKMADGTTQAVSWYQFRVPINEYESRAGNIQDFKAIRFMRMFMTNFADTSVLRFATLQLVRGEWRAFNREKNPLNIIADPEIANPTLDNTIIDVQAVNIEENGNRTPIPYVVPPGIQRQRNYNNLKTDTRLNEQSLSLYVDKLRDGYSKAAFKTFYNDLRSYKKLQAFVHAEGDQLKDNDISAFIRLGIDYQDNYYEYEVPLKVTIPGTRDPDAIWPAQNEIDLELELLTRAKLARNKALSRRDAGVALNSVFVYVENGKRVLLKGQPDLSRLRTIMLGVRNPYKGTGTNTADDGLDKTATVWVDELRLTDFDQRGGWAASARFNTKLADFADLTLSGTKSTVGFGSLDSRVSERSRSDNQSMDVAANVELGKFFPEKSGIHIPAYVNVSTQKGTPQYDPITGDIELKKVLAAEENQARRDSIKNIVEDYSIRKSINFTNVHKAKTDPSAPSHVWDVENLSASYAYTEYRHHDYITELDLQKTYRFALAYNYSNQPKYYEPFNKLIKSNMLALLKDFNFSILPSRLNFSINFDRFYSENTLRTNNDPNNSLPLLGANVPTTFNKNFNITRVYGIGWNLSKSLQMDIDATNLSVVDEPAGRVNGLKRDTLWENLKRLGRTTNYSHTINFNYTTPISKIPGLNWTSAIVRYSTHFNWQSQPEFSINDPSLNVGNSIQNARTIQVNPTLNFMTLYNKFPFIRAANNPNNKDKSNFLIGLLTSIKNISGTYTRTEGTFLPGYLPQTDVFGQDVGLGAPGLGFVLGSQADIRGRAVANGWLSQDTLQNQLYVKTYNEDIRLKSTIEPIKDLRIELTAFRTEDRNYQTNFKYLPENRGFENLSPVTTGNYSVSFLSIGTAFKKERGIDNTSPVFQEFLNNRKKVSQRLGRLNPNSGVANGEYADGYGPNSQNVLVTSFLAAYTGKDANKMSLNQFPKIPIPNWQINYSGFSRMGMLKEVFDSFDIRHGYRSSYNVSGYSTLLQYTEANGNVNSRDVDSDFLPYYQFSQVTIFEQFVPLIGMDMRFKNSMTANFEYRKSRTLSLSLLNSQLAQQNENIVVLGFGYRTNKFRFPFGLFSGVKTNNDMNFKLDVALRDNKTLIYRADVQAAEVSSGAQNITLRPSVDYVINQRFNLSLFYDSNITKPYTSQSFNTSFTNFGVNLKLLLQ</sequence>
<evidence type="ECO:0000313" key="3">
    <source>
        <dbReference type="EMBL" id="GAA4330856.1"/>
    </source>
</evidence>
<keyword evidence="4" id="KW-1185">Reference proteome</keyword>
<feature type="domain" description="Gliding motility protein SprA N-terminal" evidence="2">
    <location>
        <begin position="49"/>
        <end position="325"/>
    </location>
</feature>
<evidence type="ECO:0000256" key="1">
    <source>
        <dbReference type="SAM" id="MobiDB-lite"/>
    </source>
</evidence>
<comment type="caution">
    <text evidence="3">The sequence shown here is derived from an EMBL/GenBank/DDBJ whole genome shotgun (WGS) entry which is preliminary data.</text>
</comment>
<name>A0ABP8GW88_9SPHI</name>
<dbReference type="Proteomes" id="UP001500582">
    <property type="component" value="Unassembled WGS sequence"/>
</dbReference>